<evidence type="ECO:0000313" key="3">
    <source>
        <dbReference type="EMBL" id="MBA6152776.1"/>
    </source>
</evidence>
<dbReference type="InterPro" id="IPR028098">
    <property type="entry name" value="Glyco_trans_4-like_N"/>
</dbReference>
<dbReference type="Proteomes" id="UP000541857">
    <property type="component" value="Unassembled WGS sequence"/>
</dbReference>
<protein>
    <submittedName>
        <fullName evidence="3">Glycosyltransferase</fullName>
    </submittedName>
</protein>
<name>A0A7W2M4X4_9FLAO</name>
<keyword evidence="3" id="KW-0808">Transferase</keyword>
<dbReference type="PANTHER" id="PTHR12526">
    <property type="entry name" value="GLYCOSYLTRANSFERASE"/>
    <property type="match status" value="1"/>
</dbReference>
<gene>
    <name evidence="3" type="ORF">H3Z82_08580</name>
</gene>
<proteinExistence type="predicted"/>
<sequence>MLAMDSLAEPNLKICLVSISLAKGGAERSTAILTKMLHDAGFEVHVVLLNDVIDYEFKGKLFNLGLDKKGSDNPWKRLRRTQKLRKYLIKENFDYIIDTRARRSVVIEWLYLNYVYLNLKFIYLVHSWKLENYLTKSNWMAKSMIKKSHKMIGVSKAITKRINSEFKTQKALTIYNSVESFKKQQNGIEIQKPYILFLGRIDEKVKNLSLLIAAYNQSQLSDNGVRLYIVGDGDDKDLVQQKINSYTLQDQIKILPFTANIYYMLKDSLFLVLTSRYEGFPMVLIEALSVGTPTISVNCKSGPSEIIDHEKNGLLVENHNPKALAQAFDRFLLDPNIYNTCKSNSKQSVAHLNQKIIGAQWSNILKS</sequence>
<accession>A0A7W2M4X4</accession>
<feature type="domain" description="Glycosyl transferase family 1" evidence="1">
    <location>
        <begin position="181"/>
        <end position="347"/>
    </location>
</feature>
<reference evidence="3 4" key="1">
    <citation type="submission" date="2020-07" db="EMBL/GenBank/DDBJ databases">
        <title>Bacterium isolated from marine sediment.</title>
        <authorList>
            <person name="Shang D."/>
        </authorList>
    </citation>
    <scope>NUCLEOTIDE SEQUENCE [LARGE SCALE GENOMIC DNA]</scope>
    <source>
        <strain evidence="3 4">F6074</strain>
    </source>
</reference>
<dbReference type="AlphaFoldDB" id="A0A7W2M4X4"/>
<dbReference type="GO" id="GO:0016757">
    <property type="term" value="F:glycosyltransferase activity"/>
    <property type="evidence" value="ECO:0007669"/>
    <property type="project" value="InterPro"/>
</dbReference>
<keyword evidence="4" id="KW-1185">Reference proteome</keyword>
<dbReference type="Pfam" id="PF13439">
    <property type="entry name" value="Glyco_transf_4"/>
    <property type="match status" value="1"/>
</dbReference>
<evidence type="ECO:0000259" key="2">
    <source>
        <dbReference type="Pfam" id="PF13439"/>
    </source>
</evidence>
<dbReference type="InterPro" id="IPR001296">
    <property type="entry name" value="Glyco_trans_1"/>
</dbReference>
<organism evidence="3 4">
    <name type="scientific">Gelidibacter maritimus</name>
    <dbReference type="NCBI Taxonomy" id="2761487"/>
    <lineage>
        <taxon>Bacteria</taxon>
        <taxon>Pseudomonadati</taxon>
        <taxon>Bacteroidota</taxon>
        <taxon>Flavobacteriia</taxon>
        <taxon>Flavobacteriales</taxon>
        <taxon>Flavobacteriaceae</taxon>
        <taxon>Gelidibacter</taxon>
    </lineage>
</organism>
<evidence type="ECO:0000313" key="4">
    <source>
        <dbReference type="Proteomes" id="UP000541857"/>
    </source>
</evidence>
<dbReference type="Pfam" id="PF00534">
    <property type="entry name" value="Glycos_transf_1"/>
    <property type="match status" value="1"/>
</dbReference>
<dbReference type="Gene3D" id="3.40.50.2000">
    <property type="entry name" value="Glycogen Phosphorylase B"/>
    <property type="match status" value="2"/>
</dbReference>
<comment type="caution">
    <text evidence="3">The sequence shown here is derived from an EMBL/GenBank/DDBJ whole genome shotgun (WGS) entry which is preliminary data.</text>
</comment>
<dbReference type="EMBL" id="JACGLT010000005">
    <property type="protein sequence ID" value="MBA6152776.1"/>
    <property type="molecule type" value="Genomic_DNA"/>
</dbReference>
<evidence type="ECO:0000259" key="1">
    <source>
        <dbReference type="Pfam" id="PF00534"/>
    </source>
</evidence>
<feature type="domain" description="Glycosyltransferase subfamily 4-like N-terminal" evidence="2">
    <location>
        <begin position="24"/>
        <end position="178"/>
    </location>
</feature>
<dbReference type="SUPFAM" id="SSF53756">
    <property type="entry name" value="UDP-Glycosyltransferase/glycogen phosphorylase"/>
    <property type="match status" value="1"/>
</dbReference>